<dbReference type="RefSeq" id="XP_029345158.1">
    <property type="nucleotide sequence ID" value="XM_029489298.1"/>
</dbReference>
<organism evidence="3 4">
    <name type="scientific">Acyrthosiphon pisum</name>
    <name type="common">Pea aphid</name>
    <dbReference type="NCBI Taxonomy" id="7029"/>
    <lineage>
        <taxon>Eukaryota</taxon>
        <taxon>Metazoa</taxon>
        <taxon>Ecdysozoa</taxon>
        <taxon>Arthropoda</taxon>
        <taxon>Hexapoda</taxon>
        <taxon>Insecta</taxon>
        <taxon>Pterygota</taxon>
        <taxon>Neoptera</taxon>
        <taxon>Paraneoptera</taxon>
        <taxon>Hemiptera</taxon>
        <taxon>Sternorrhyncha</taxon>
        <taxon>Aphidomorpha</taxon>
        <taxon>Aphidoidea</taxon>
        <taxon>Aphididae</taxon>
        <taxon>Macrosiphini</taxon>
        <taxon>Acyrthosiphon</taxon>
    </lineage>
</organism>
<keyword evidence="1" id="KW-0472">Membrane</keyword>
<dbReference type="GO" id="GO:0003676">
    <property type="term" value="F:nucleic acid binding"/>
    <property type="evidence" value="ECO:0007669"/>
    <property type="project" value="InterPro"/>
</dbReference>
<keyword evidence="4" id="KW-1185">Reference proteome</keyword>
<proteinExistence type="predicted"/>
<feature type="transmembrane region" description="Helical" evidence="1">
    <location>
        <begin position="12"/>
        <end position="30"/>
    </location>
</feature>
<evidence type="ECO:0000313" key="4">
    <source>
        <dbReference type="Proteomes" id="UP000007819"/>
    </source>
</evidence>
<dbReference type="PANTHER" id="PTHR10644">
    <property type="entry name" value="DNA REPAIR/RNA PROCESSING CPSF FAMILY"/>
    <property type="match status" value="1"/>
</dbReference>
<dbReference type="InterPro" id="IPR004871">
    <property type="entry name" value="RSE1/DDB1/CPSF1_C"/>
</dbReference>
<keyword evidence="1" id="KW-1133">Transmembrane helix</keyword>
<dbReference type="OrthoDB" id="6537834at2759"/>
<dbReference type="AlphaFoldDB" id="A0A8R2NPV9"/>
<accession>A0A8R2NPV9</accession>
<reference evidence="3" key="2">
    <citation type="submission" date="2022-06" db="UniProtKB">
        <authorList>
            <consortium name="EnsemblMetazoa"/>
        </authorList>
    </citation>
    <scope>IDENTIFICATION</scope>
</reference>
<dbReference type="EnsemblMetazoa" id="XM_029489298.1">
    <property type="protein sequence ID" value="XP_029345158.1"/>
    <property type="gene ID" value="LOC115034053"/>
</dbReference>
<sequence>MKQFENEYETQLSVQGSILYGTISGALGFITKMSPKLFGFLSDFQKSLATVVNGAGIKPHHHQTEYTRSNKGFFDGNLIKSFLKLPVSDMESVIKGLKGSYNCEFQIILEQSEIGIKDVINLIEDLTRLY</sequence>
<dbReference type="Pfam" id="PF03178">
    <property type="entry name" value="CPSF_A"/>
    <property type="match status" value="1"/>
</dbReference>
<reference evidence="4" key="1">
    <citation type="submission" date="2010-06" db="EMBL/GenBank/DDBJ databases">
        <authorList>
            <person name="Jiang H."/>
            <person name="Abraham K."/>
            <person name="Ali S."/>
            <person name="Alsbrooks S.L."/>
            <person name="Anim B.N."/>
            <person name="Anosike U.S."/>
            <person name="Attaway T."/>
            <person name="Bandaranaike D.P."/>
            <person name="Battles P.K."/>
            <person name="Bell S.N."/>
            <person name="Bell A.V."/>
            <person name="Beltran B."/>
            <person name="Bickham C."/>
            <person name="Bustamante Y."/>
            <person name="Caleb T."/>
            <person name="Canada A."/>
            <person name="Cardenas V."/>
            <person name="Carter K."/>
            <person name="Chacko J."/>
            <person name="Chandrabose M.N."/>
            <person name="Chavez D."/>
            <person name="Chavez A."/>
            <person name="Chen L."/>
            <person name="Chu H.-S."/>
            <person name="Claassen K.J."/>
            <person name="Cockrell R."/>
            <person name="Collins M."/>
            <person name="Cooper J.A."/>
            <person name="Cree A."/>
            <person name="Curry S.M."/>
            <person name="Da Y."/>
            <person name="Dao M.D."/>
            <person name="Das B."/>
            <person name="Davila M.-L."/>
            <person name="Davy-Carroll L."/>
            <person name="Denson S."/>
            <person name="Dinh H."/>
            <person name="Ebong V.E."/>
            <person name="Edwards J.R."/>
            <person name="Egan A."/>
            <person name="El-Daye J."/>
            <person name="Escobedo L."/>
            <person name="Fernandez S."/>
            <person name="Fernando P.R."/>
            <person name="Flagg N."/>
            <person name="Forbes L.D."/>
            <person name="Fowler R.G."/>
            <person name="Fu Q."/>
            <person name="Gabisi R.A."/>
            <person name="Ganer J."/>
            <person name="Garbino Pronczuk A."/>
            <person name="Garcia R.M."/>
            <person name="Garner T."/>
            <person name="Garrett T.E."/>
            <person name="Gonzalez D.A."/>
            <person name="Hamid H."/>
            <person name="Hawkins E.S."/>
            <person name="Hirani K."/>
            <person name="Hogues M.E."/>
            <person name="Hollins B."/>
            <person name="Hsiao C.-H."/>
            <person name="Jabil R."/>
            <person name="James M.L."/>
            <person name="Jhangiani S.N."/>
            <person name="Johnson B."/>
            <person name="Johnson Q."/>
            <person name="Joshi V."/>
            <person name="Kalu J.B."/>
            <person name="Kam C."/>
            <person name="Kashfia A."/>
            <person name="Keebler J."/>
            <person name="Kisamo H."/>
            <person name="Kovar C.L."/>
            <person name="Lago L.A."/>
            <person name="Lai C.-Y."/>
            <person name="Laidlaw J."/>
            <person name="Lara F."/>
            <person name="Le T.-K."/>
            <person name="Lee S.L."/>
            <person name="Legall F.H."/>
            <person name="Lemon S.J."/>
            <person name="Lewis L.R."/>
            <person name="Li B."/>
            <person name="Liu Y."/>
            <person name="Liu Y.-S."/>
            <person name="Lopez J."/>
            <person name="Lozado R.J."/>
            <person name="Lu J."/>
            <person name="Madu R.C."/>
            <person name="Maheshwari M."/>
            <person name="Maheshwari R."/>
            <person name="Malloy K."/>
            <person name="Martinez E."/>
            <person name="Mathew T."/>
            <person name="Mercado I.C."/>
            <person name="Mercado C."/>
            <person name="Meyer B."/>
            <person name="Montgomery K."/>
            <person name="Morgan M.B."/>
            <person name="Munidasa M."/>
            <person name="Nazareth L.V."/>
            <person name="Nelson J."/>
            <person name="Ng B.M."/>
            <person name="Nguyen N.B."/>
            <person name="Nguyen P.Q."/>
            <person name="Nguyen T."/>
            <person name="Obregon M."/>
            <person name="Okwuonu G.O."/>
            <person name="Onwere C.G."/>
            <person name="Orozco G."/>
            <person name="Parra A."/>
            <person name="Patel S."/>
            <person name="Patil S."/>
            <person name="Perez A."/>
            <person name="Perez Y."/>
            <person name="Pham C."/>
            <person name="Primus E.L."/>
            <person name="Pu L.-L."/>
            <person name="Puazo M."/>
            <person name="Qin X."/>
            <person name="Quiroz J.B."/>
            <person name="Reese J."/>
            <person name="Richards S."/>
            <person name="Rives C.M."/>
            <person name="Robberts R."/>
            <person name="Ruiz S.J."/>
            <person name="Ruiz M.J."/>
            <person name="Santibanez J."/>
            <person name="Schneider B.W."/>
            <person name="Sisson I."/>
            <person name="Smith M."/>
            <person name="Sodergren E."/>
            <person name="Song X.-Z."/>
            <person name="Song B.B."/>
            <person name="Summersgill H."/>
            <person name="Thelus R."/>
            <person name="Thornton R.D."/>
            <person name="Trejos Z.Y."/>
            <person name="Usmani K."/>
            <person name="Vattathil S."/>
            <person name="Villasana D."/>
            <person name="Walker D.L."/>
            <person name="Wang S."/>
            <person name="Wang K."/>
            <person name="White C.S."/>
            <person name="Williams A.C."/>
            <person name="Williamson J."/>
            <person name="Wilson K."/>
            <person name="Woghiren I.O."/>
            <person name="Woodworth J.R."/>
            <person name="Worley K.C."/>
            <person name="Wright R.A."/>
            <person name="Wu W."/>
            <person name="Young L."/>
            <person name="Zhang L."/>
            <person name="Zhang J."/>
            <person name="Zhu Y."/>
            <person name="Muzny D.M."/>
            <person name="Weinstock G."/>
            <person name="Gibbs R.A."/>
        </authorList>
    </citation>
    <scope>NUCLEOTIDE SEQUENCE [LARGE SCALE GENOMIC DNA]</scope>
    <source>
        <strain evidence="4">LSR1</strain>
    </source>
</reference>
<protein>
    <recommendedName>
        <fullName evidence="2">RSE1/DDB1/CPSF1 C-terminal domain-containing protein</fullName>
    </recommendedName>
</protein>
<evidence type="ECO:0000313" key="3">
    <source>
        <dbReference type="EnsemblMetazoa" id="XP_029345158.1"/>
    </source>
</evidence>
<evidence type="ECO:0000259" key="2">
    <source>
        <dbReference type="Pfam" id="PF03178"/>
    </source>
</evidence>
<dbReference type="KEGG" id="api:115034053"/>
<dbReference type="Proteomes" id="UP000007819">
    <property type="component" value="Chromosome X"/>
</dbReference>
<dbReference type="Gene3D" id="1.10.150.910">
    <property type="match status" value="1"/>
</dbReference>
<feature type="domain" description="RSE1/DDB1/CPSF1 C-terminal" evidence="2">
    <location>
        <begin position="14"/>
        <end position="83"/>
    </location>
</feature>
<keyword evidence="1" id="KW-0812">Transmembrane</keyword>
<dbReference type="GO" id="GO:0005634">
    <property type="term" value="C:nucleus"/>
    <property type="evidence" value="ECO:0007669"/>
    <property type="project" value="InterPro"/>
</dbReference>
<dbReference type="InterPro" id="IPR050358">
    <property type="entry name" value="RSE1/DDB1/CFT1"/>
</dbReference>
<name>A0A8R2NPV9_ACYPI</name>
<evidence type="ECO:0000256" key="1">
    <source>
        <dbReference type="SAM" id="Phobius"/>
    </source>
</evidence>
<dbReference type="GeneID" id="115034053"/>